<keyword evidence="1" id="KW-0812">Transmembrane</keyword>
<dbReference type="VEuPathDB" id="VectorBase:AAEL001949"/>
<accession>Q17JR1</accession>
<evidence type="ECO:0000313" key="2">
    <source>
        <dbReference type="EMBL" id="EAT46913.1"/>
    </source>
</evidence>
<keyword evidence="1" id="KW-1133">Transmembrane helix</keyword>
<dbReference type="Proteomes" id="UP000682892">
    <property type="component" value="Unassembled WGS sequence"/>
</dbReference>
<keyword evidence="1" id="KW-0472">Membrane</keyword>
<dbReference type="AlphaFoldDB" id="Q17JR1"/>
<reference evidence="2" key="1">
    <citation type="submission" date="2005-10" db="EMBL/GenBank/DDBJ databases">
        <authorList>
            <person name="Loftus B.J."/>
            <person name="Nene V.M."/>
            <person name="Hannick L.I."/>
            <person name="Bidwell S."/>
            <person name="Haas B."/>
            <person name="Amedeo P."/>
            <person name="Orvis J."/>
            <person name="Wortman J.R."/>
            <person name="White O.R."/>
            <person name="Salzberg S."/>
            <person name="Shumway M."/>
            <person name="Koo H."/>
            <person name="Zhao Y."/>
            <person name="Holmes M."/>
            <person name="Miller J."/>
            <person name="Schatz M."/>
            <person name="Pop M."/>
            <person name="Pai G."/>
            <person name="Utterback T."/>
            <person name="Rogers Y.-H."/>
            <person name="Kravitz S."/>
            <person name="Fraser C.M."/>
        </authorList>
    </citation>
    <scope>NUCLEOTIDE SEQUENCE</scope>
    <source>
        <strain evidence="2">Liverpool</strain>
    </source>
</reference>
<reference evidence="2" key="2">
    <citation type="journal article" date="2007" name="Science">
        <title>Genome sequence of Aedes aegypti, a major arbovirus vector.</title>
        <authorList>
            <person name="Nene V."/>
            <person name="Wortman J.R."/>
            <person name="Lawson D."/>
            <person name="Haas B."/>
            <person name="Kodira C."/>
            <person name="Tu Z.J."/>
            <person name="Loftus B."/>
            <person name="Xi Z."/>
            <person name="Megy K."/>
            <person name="Grabherr M."/>
            <person name="Ren Q."/>
            <person name="Zdobnov E.M."/>
            <person name="Lobo N.F."/>
            <person name="Campbell K.S."/>
            <person name="Brown S.E."/>
            <person name="Bonaldo M.F."/>
            <person name="Zhu J."/>
            <person name="Sinkins S.P."/>
            <person name="Hogenkamp D.G."/>
            <person name="Amedeo P."/>
            <person name="Arensburger P."/>
            <person name="Atkinson P.W."/>
            <person name="Bidwell S."/>
            <person name="Biedler J."/>
            <person name="Birney E."/>
            <person name="Bruggner R.V."/>
            <person name="Costas J."/>
            <person name="Coy M.R."/>
            <person name="Crabtree J."/>
            <person name="Crawford M."/>
            <person name="Debruyn B."/>
            <person name="Decaprio D."/>
            <person name="Eiglmeier K."/>
            <person name="Eisenstadt E."/>
            <person name="El-Dorry H."/>
            <person name="Gelbart W.M."/>
            <person name="Gomes S.L."/>
            <person name="Hammond M."/>
            <person name="Hannick L.I."/>
            <person name="Hogan J.R."/>
            <person name="Holmes M.H."/>
            <person name="Jaffe D."/>
            <person name="Johnston J.S."/>
            <person name="Kennedy R.C."/>
            <person name="Koo H."/>
            <person name="Kravitz S."/>
            <person name="Kriventseva E.V."/>
            <person name="Kulp D."/>
            <person name="Labutti K."/>
            <person name="Lee E."/>
            <person name="Li S."/>
            <person name="Lovin D.D."/>
            <person name="Mao C."/>
            <person name="Mauceli E."/>
            <person name="Menck C.F."/>
            <person name="Miller J.R."/>
            <person name="Montgomery P."/>
            <person name="Mori A."/>
            <person name="Nascimento A.L."/>
            <person name="Naveira H.F."/>
            <person name="Nusbaum C."/>
            <person name="O'leary S."/>
            <person name="Orvis J."/>
            <person name="Pertea M."/>
            <person name="Quesneville H."/>
            <person name="Reidenbach K.R."/>
            <person name="Rogers Y.H."/>
            <person name="Roth C.W."/>
            <person name="Schneider J.R."/>
            <person name="Schatz M."/>
            <person name="Shumway M."/>
            <person name="Stanke M."/>
            <person name="Stinson E.O."/>
            <person name="Tubio J.M."/>
            <person name="Vanzee J.P."/>
            <person name="Verjovski-Almeida S."/>
            <person name="Werner D."/>
            <person name="White O."/>
            <person name="Wyder S."/>
            <person name="Zeng Q."/>
            <person name="Zhao Q."/>
            <person name="Zhao Y."/>
            <person name="Hill C.A."/>
            <person name="Raikhel A.S."/>
            <person name="Soares M.B."/>
            <person name="Knudson D.L."/>
            <person name="Lee N.H."/>
            <person name="Galagan J."/>
            <person name="Salzberg S.L."/>
            <person name="Paulsen I.T."/>
            <person name="Dimopoulos G."/>
            <person name="Collins F.H."/>
            <person name="Birren B."/>
            <person name="Fraser-Liggett C.M."/>
            <person name="Severson D.W."/>
        </authorList>
    </citation>
    <scope>NUCLEOTIDE SEQUENCE [LARGE SCALE GENOMIC DNA]</scope>
    <source>
        <strain evidence="2">Liverpool</strain>
    </source>
</reference>
<feature type="transmembrane region" description="Helical" evidence="1">
    <location>
        <begin position="47"/>
        <end position="70"/>
    </location>
</feature>
<dbReference type="PaxDb" id="7159-AAEL001949-PA"/>
<name>Q17JR1_AEDAE</name>
<dbReference type="EMBL" id="CH477231">
    <property type="protein sequence ID" value="EAT46913.1"/>
    <property type="molecule type" value="Genomic_DNA"/>
</dbReference>
<gene>
    <name evidence="2" type="ORF">AaeL_AAEL001949</name>
</gene>
<dbReference type="KEGG" id="aag:5572996"/>
<organism evidence="2 3">
    <name type="scientific">Aedes aegypti</name>
    <name type="common">Yellowfever mosquito</name>
    <name type="synonym">Culex aegypti</name>
    <dbReference type="NCBI Taxonomy" id="7159"/>
    <lineage>
        <taxon>Eukaryota</taxon>
        <taxon>Metazoa</taxon>
        <taxon>Ecdysozoa</taxon>
        <taxon>Arthropoda</taxon>
        <taxon>Hexapoda</taxon>
        <taxon>Insecta</taxon>
        <taxon>Pterygota</taxon>
        <taxon>Neoptera</taxon>
        <taxon>Endopterygota</taxon>
        <taxon>Diptera</taxon>
        <taxon>Nematocera</taxon>
        <taxon>Culicoidea</taxon>
        <taxon>Culicidae</taxon>
        <taxon>Culicinae</taxon>
        <taxon>Aedini</taxon>
        <taxon>Aedes</taxon>
        <taxon>Stegomyia</taxon>
    </lineage>
</organism>
<dbReference type="OMA" id="LITEDMM"/>
<feature type="transmembrane region" description="Helical" evidence="1">
    <location>
        <begin position="115"/>
        <end position="148"/>
    </location>
</feature>
<feature type="transmembrane region" description="Helical" evidence="1">
    <location>
        <begin position="82"/>
        <end position="103"/>
    </location>
</feature>
<sequence length="169" mass="18316">MASNRHFGVMGYIYAGLCLTASILLIINSSNTVKLARVDGDSISGVSIIVLIGSLICLVFNAFLMLGMIMNRLEFVKYHLRFISTIYVLILLGLIIGCIGSVIGLKNTGIPDANVIGLLAFTTTLMGITLITCVTLQFSLIVWILNGVMRLITEDMMHLLASEDANEMA</sequence>
<evidence type="ECO:0000313" key="3">
    <source>
        <dbReference type="Proteomes" id="UP000682892"/>
    </source>
</evidence>
<protein>
    <submittedName>
        <fullName evidence="2">AAEL001949-PA</fullName>
    </submittedName>
</protein>
<reference evidence="2" key="3">
    <citation type="submission" date="2012-09" db="EMBL/GenBank/DDBJ databases">
        <authorList>
            <consortium name="VectorBase"/>
        </authorList>
    </citation>
    <scope>NUCLEOTIDE SEQUENCE</scope>
    <source>
        <strain evidence="2">Liverpool</strain>
    </source>
</reference>
<feature type="transmembrane region" description="Helical" evidence="1">
    <location>
        <begin position="7"/>
        <end position="27"/>
    </location>
</feature>
<dbReference type="HOGENOM" id="CLU_1579783_0_0_1"/>
<evidence type="ECO:0000256" key="1">
    <source>
        <dbReference type="SAM" id="Phobius"/>
    </source>
</evidence>
<dbReference type="OrthoDB" id="7765269at2759"/>
<proteinExistence type="predicted"/>